<dbReference type="Gene3D" id="2.30.110.10">
    <property type="entry name" value="Electron Transport, Fmn-binding Protein, Chain A"/>
    <property type="match status" value="1"/>
</dbReference>
<dbReference type="Proteomes" id="UP000655868">
    <property type="component" value="Unassembled WGS sequence"/>
</dbReference>
<dbReference type="EMBL" id="JAEMNV010000005">
    <property type="protein sequence ID" value="MBJ8340742.1"/>
    <property type="molecule type" value="Genomic_DNA"/>
</dbReference>
<evidence type="ECO:0000313" key="2">
    <source>
        <dbReference type="Proteomes" id="UP000655868"/>
    </source>
</evidence>
<evidence type="ECO:0008006" key="3">
    <source>
        <dbReference type="Google" id="ProtNLM"/>
    </source>
</evidence>
<gene>
    <name evidence="1" type="ORF">JGU71_17760</name>
</gene>
<keyword evidence="2" id="KW-1185">Reference proteome</keyword>
<reference evidence="1" key="1">
    <citation type="submission" date="2020-12" db="EMBL/GenBank/DDBJ databases">
        <title>Antrihabitans popcorni sp. nov. and Antrihabitans auranticaus sp. nov., isolated from a larva cave.</title>
        <authorList>
            <person name="Lee S.D."/>
            <person name="Kim I.S."/>
        </authorList>
    </citation>
    <scope>NUCLEOTIDE SEQUENCE</scope>
    <source>
        <strain evidence="1">YC3-6</strain>
    </source>
</reference>
<protein>
    <recommendedName>
        <fullName evidence="3">DUF385 domain-containing protein</fullName>
    </recommendedName>
</protein>
<accession>A0A934U4W3</accession>
<sequence>MNTFHRVAELTNKVVVAVLDLPVIGELAGKSMAVITYTGRKSGKTFSLPVGYTQKGNVLSIGVAFPDKKNWWRNFQHDGDKLAVALHGVDRTGHAVSRRNDKGQVSVRVTLDATS</sequence>
<dbReference type="RefSeq" id="WP_199705605.1">
    <property type="nucleotide sequence ID" value="NZ_JAEMNV010000005.1"/>
</dbReference>
<proteinExistence type="predicted"/>
<evidence type="ECO:0000313" key="1">
    <source>
        <dbReference type="EMBL" id="MBJ8340742.1"/>
    </source>
</evidence>
<name>A0A934U4W3_9NOCA</name>
<comment type="caution">
    <text evidence="1">The sequence shown here is derived from an EMBL/GenBank/DDBJ whole genome shotgun (WGS) entry which is preliminary data.</text>
</comment>
<dbReference type="AlphaFoldDB" id="A0A934U4W3"/>
<organism evidence="1 2">
    <name type="scientific">Antrihabitans stalagmiti</name>
    <dbReference type="NCBI Taxonomy" id="2799499"/>
    <lineage>
        <taxon>Bacteria</taxon>
        <taxon>Bacillati</taxon>
        <taxon>Actinomycetota</taxon>
        <taxon>Actinomycetes</taxon>
        <taxon>Mycobacteriales</taxon>
        <taxon>Nocardiaceae</taxon>
        <taxon>Antrihabitans</taxon>
    </lineage>
</organism>
<dbReference type="InterPro" id="IPR012349">
    <property type="entry name" value="Split_barrel_FMN-bd"/>
</dbReference>